<evidence type="ECO:0000256" key="1">
    <source>
        <dbReference type="ARBA" id="ARBA00006499"/>
    </source>
</evidence>
<keyword evidence="5" id="KW-1185">Reference proteome</keyword>
<dbReference type="Pfam" id="PF02230">
    <property type="entry name" value="Abhydrolase_2"/>
    <property type="match status" value="1"/>
</dbReference>
<sequence length="189" mass="20193">MMHGLGSQEGDLFGLNRFLPSGIAVASLRAPLEYGGGYAWFPPGLQSPGSDTSVLDSSVLAVLDWLDGLDPAPNVVGLMGFSQGGCTALQLVRHAPDRFDYVIQLSGFIANAPHPGDEIVAARSPRIPVFWGRGDDDAVITRAAVEVTGDWLSGHTDLEAHRYPMAHTVSQEELADLVAFVERQLGNPE</sequence>
<accession>A0A4R8VDV4</accession>
<protein>
    <submittedName>
        <fullName evidence="4">Phospholipase</fullName>
    </submittedName>
</protein>
<dbReference type="AlphaFoldDB" id="A0A4R8VDV4"/>
<dbReference type="SUPFAM" id="SSF53474">
    <property type="entry name" value="alpha/beta-Hydrolases"/>
    <property type="match status" value="1"/>
</dbReference>
<dbReference type="InterPro" id="IPR003140">
    <property type="entry name" value="PLipase/COase/thioEstase"/>
</dbReference>
<evidence type="ECO:0000313" key="4">
    <source>
        <dbReference type="EMBL" id="TFB80666.1"/>
    </source>
</evidence>
<dbReference type="PANTHER" id="PTHR10655:SF17">
    <property type="entry name" value="LYSOPHOSPHOLIPASE-LIKE PROTEIN 1"/>
    <property type="match status" value="1"/>
</dbReference>
<dbReference type="PANTHER" id="PTHR10655">
    <property type="entry name" value="LYSOPHOSPHOLIPASE-RELATED"/>
    <property type="match status" value="1"/>
</dbReference>
<reference evidence="4 5" key="1">
    <citation type="submission" date="2019-03" db="EMBL/GenBank/DDBJ databases">
        <title>Genomics of glacier-inhabiting Cryobacterium strains.</title>
        <authorList>
            <person name="Liu Q."/>
            <person name="Xin Y.-H."/>
        </authorList>
    </citation>
    <scope>NUCLEOTIDE SEQUENCE [LARGE SCALE GENOMIC DNA]</scope>
    <source>
        <strain evidence="4 5">CGMCC 1.10440</strain>
    </source>
</reference>
<dbReference type="InterPro" id="IPR050565">
    <property type="entry name" value="LYPA1-2/EST-like"/>
</dbReference>
<feature type="domain" description="Phospholipase/carboxylesterase/thioesterase" evidence="3">
    <location>
        <begin position="74"/>
        <end position="182"/>
    </location>
</feature>
<evidence type="ECO:0000259" key="3">
    <source>
        <dbReference type="Pfam" id="PF02230"/>
    </source>
</evidence>
<name>A0A4R8VDV4_9MICO</name>
<dbReference type="OrthoDB" id="9780848at2"/>
<comment type="similarity">
    <text evidence="1">Belongs to the AB hydrolase superfamily. AB hydrolase 2 family.</text>
</comment>
<comment type="caution">
    <text evidence="4">The sequence shown here is derived from an EMBL/GenBank/DDBJ whole genome shotgun (WGS) entry which is preliminary data.</text>
</comment>
<keyword evidence="2" id="KW-0378">Hydrolase</keyword>
<organism evidence="4 5">
    <name type="scientific">Terrimesophilobacter mesophilus</name>
    <dbReference type="NCBI Taxonomy" id="433647"/>
    <lineage>
        <taxon>Bacteria</taxon>
        <taxon>Bacillati</taxon>
        <taxon>Actinomycetota</taxon>
        <taxon>Actinomycetes</taxon>
        <taxon>Micrococcales</taxon>
        <taxon>Microbacteriaceae</taxon>
        <taxon>Terrimesophilobacter</taxon>
    </lineage>
</organism>
<dbReference type="Proteomes" id="UP000298488">
    <property type="component" value="Unassembled WGS sequence"/>
</dbReference>
<dbReference type="InterPro" id="IPR029058">
    <property type="entry name" value="AB_hydrolase_fold"/>
</dbReference>
<evidence type="ECO:0000313" key="5">
    <source>
        <dbReference type="Proteomes" id="UP000298488"/>
    </source>
</evidence>
<proteinExistence type="inferred from homology"/>
<evidence type="ECO:0000256" key="2">
    <source>
        <dbReference type="ARBA" id="ARBA00022801"/>
    </source>
</evidence>
<dbReference type="EMBL" id="SOFI01000003">
    <property type="protein sequence ID" value="TFB80666.1"/>
    <property type="molecule type" value="Genomic_DNA"/>
</dbReference>
<dbReference type="Gene3D" id="3.40.50.1820">
    <property type="entry name" value="alpha/beta hydrolase"/>
    <property type="match status" value="1"/>
</dbReference>
<dbReference type="GO" id="GO:0016787">
    <property type="term" value="F:hydrolase activity"/>
    <property type="evidence" value="ECO:0007669"/>
    <property type="project" value="UniProtKB-KW"/>
</dbReference>
<gene>
    <name evidence="4" type="ORF">E3N84_00465</name>
</gene>